<dbReference type="InterPro" id="IPR035940">
    <property type="entry name" value="CAP_sf"/>
</dbReference>
<feature type="region of interest" description="Disordered" evidence="1">
    <location>
        <begin position="64"/>
        <end position="118"/>
    </location>
</feature>
<keyword evidence="5" id="KW-1185">Reference proteome</keyword>
<proteinExistence type="predicted"/>
<dbReference type="EMBL" id="JAVRRG010000143">
    <property type="protein sequence ID" value="KAK5080850.1"/>
    <property type="molecule type" value="Genomic_DNA"/>
</dbReference>
<evidence type="ECO:0000313" key="4">
    <source>
        <dbReference type="EMBL" id="KAK5080850.1"/>
    </source>
</evidence>
<evidence type="ECO:0000256" key="2">
    <source>
        <dbReference type="SAM" id="SignalP"/>
    </source>
</evidence>
<feature type="domain" description="SCP" evidence="3">
    <location>
        <begin position="123"/>
        <end position="224"/>
    </location>
</feature>
<organism evidence="4 5">
    <name type="scientific">Lithohypha guttulata</name>
    <dbReference type="NCBI Taxonomy" id="1690604"/>
    <lineage>
        <taxon>Eukaryota</taxon>
        <taxon>Fungi</taxon>
        <taxon>Dikarya</taxon>
        <taxon>Ascomycota</taxon>
        <taxon>Pezizomycotina</taxon>
        <taxon>Eurotiomycetes</taxon>
        <taxon>Chaetothyriomycetidae</taxon>
        <taxon>Chaetothyriales</taxon>
        <taxon>Trichomeriaceae</taxon>
        <taxon>Lithohypha</taxon>
    </lineage>
</organism>
<comment type="caution">
    <text evidence="4">The sequence shown here is derived from an EMBL/GenBank/DDBJ whole genome shotgun (WGS) entry which is preliminary data.</text>
</comment>
<accession>A0ABR0K058</accession>
<feature type="compositionally biased region" description="Low complexity" evidence="1">
    <location>
        <begin position="71"/>
        <end position="116"/>
    </location>
</feature>
<evidence type="ECO:0000313" key="5">
    <source>
        <dbReference type="Proteomes" id="UP001345013"/>
    </source>
</evidence>
<protein>
    <recommendedName>
        <fullName evidence="3">SCP domain-containing protein</fullName>
    </recommendedName>
</protein>
<dbReference type="Proteomes" id="UP001345013">
    <property type="component" value="Unassembled WGS sequence"/>
</dbReference>
<keyword evidence="2" id="KW-0732">Signal</keyword>
<feature type="chain" id="PRO_5045323517" description="SCP domain-containing protein" evidence="2">
    <location>
        <begin position="19"/>
        <end position="235"/>
    </location>
</feature>
<dbReference type="InterPro" id="IPR014044">
    <property type="entry name" value="CAP_dom"/>
</dbReference>
<gene>
    <name evidence="4" type="ORF">LTR24_008367</name>
</gene>
<dbReference type="Pfam" id="PF00188">
    <property type="entry name" value="CAP"/>
    <property type="match status" value="1"/>
</dbReference>
<name>A0ABR0K058_9EURO</name>
<reference evidence="4 5" key="1">
    <citation type="submission" date="2023-08" db="EMBL/GenBank/DDBJ databases">
        <title>Black Yeasts Isolated from many extreme environments.</title>
        <authorList>
            <person name="Coleine C."/>
            <person name="Stajich J.E."/>
            <person name="Selbmann L."/>
        </authorList>
    </citation>
    <scope>NUCLEOTIDE SEQUENCE [LARGE SCALE GENOMIC DNA]</scope>
    <source>
        <strain evidence="4 5">CCFEE 5885</strain>
    </source>
</reference>
<evidence type="ECO:0000256" key="1">
    <source>
        <dbReference type="SAM" id="MobiDB-lite"/>
    </source>
</evidence>
<dbReference type="SUPFAM" id="SSF55797">
    <property type="entry name" value="PR-1-like"/>
    <property type="match status" value="1"/>
</dbReference>
<evidence type="ECO:0000259" key="3">
    <source>
        <dbReference type="Pfam" id="PF00188"/>
    </source>
</evidence>
<sequence length="235" mass="24300">MYTIKAISLLALAGSAIAAPWSNWNEWKGDGDNNGDDNNNNAVETKVAVVTAYTTVVANGNWGGNGGYKPTATAAPQQQEATVTQQAQQEETSTWAAWSTQTSAPAASPTAPASGSSNGGYMDVVSEWRAKMGMSPLAEDSTLQANALKTAADGNGNMVHQLNEGSFGQVLAPGDASEFERCFVGGWLCLDGVCSTMSQGWAYGGQTGHAELLSSTKYSKIGCGNAGGIWACDLA</sequence>
<feature type="signal peptide" evidence="2">
    <location>
        <begin position="1"/>
        <end position="18"/>
    </location>
</feature>